<evidence type="ECO:0000313" key="2">
    <source>
        <dbReference type="EMBL" id="GIY86598.1"/>
    </source>
</evidence>
<proteinExistence type="predicted"/>
<organism evidence="2 3">
    <name type="scientific">Caerostris darwini</name>
    <dbReference type="NCBI Taxonomy" id="1538125"/>
    <lineage>
        <taxon>Eukaryota</taxon>
        <taxon>Metazoa</taxon>
        <taxon>Ecdysozoa</taxon>
        <taxon>Arthropoda</taxon>
        <taxon>Chelicerata</taxon>
        <taxon>Arachnida</taxon>
        <taxon>Araneae</taxon>
        <taxon>Araneomorphae</taxon>
        <taxon>Entelegynae</taxon>
        <taxon>Araneoidea</taxon>
        <taxon>Araneidae</taxon>
        <taxon>Caerostris</taxon>
    </lineage>
</organism>
<dbReference type="Proteomes" id="UP001054837">
    <property type="component" value="Unassembled WGS sequence"/>
</dbReference>
<evidence type="ECO:0000313" key="3">
    <source>
        <dbReference type="Proteomes" id="UP001054837"/>
    </source>
</evidence>
<keyword evidence="3" id="KW-1185">Reference proteome</keyword>
<evidence type="ECO:0000259" key="1">
    <source>
        <dbReference type="Pfam" id="PF25398"/>
    </source>
</evidence>
<sequence>MVVYSLQKALDVTATELANRQDESDSSRKRLVDLSRDFKKNSTEVISLAAAAGETFGFYRVIYCFPCELFLCLPGPKHGRPTRRRPLASQRKHLITPSRTIVDDVLFIKKMEREEAPVDAAAAGRLTTASIHSCCLCLSLFKSVSFPPFLFPAMLFHGYPLDQKGVLSGIMDHPSSVHSLFKCR</sequence>
<reference evidence="2 3" key="1">
    <citation type="submission" date="2021-06" db="EMBL/GenBank/DDBJ databases">
        <title>Caerostris darwini draft genome.</title>
        <authorList>
            <person name="Kono N."/>
            <person name="Arakawa K."/>
        </authorList>
    </citation>
    <scope>NUCLEOTIDE SEQUENCE [LARGE SCALE GENOMIC DNA]</scope>
</reference>
<dbReference type="InterPro" id="IPR057476">
    <property type="entry name" value="Cux_N"/>
</dbReference>
<accession>A0AAV4WYJ0</accession>
<dbReference type="AlphaFoldDB" id="A0AAV4WYJ0"/>
<feature type="domain" description="Cux N-terminal" evidence="1">
    <location>
        <begin position="5"/>
        <end position="45"/>
    </location>
</feature>
<dbReference type="EMBL" id="BPLQ01015232">
    <property type="protein sequence ID" value="GIY86598.1"/>
    <property type="molecule type" value="Genomic_DNA"/>
</dbReference>
<name>A0AAV4WYJ0_9ARAC</name>
<gene>
    <name evidence="2" type="ORF">CDAR_257901</name>
</gene>
<comment type="caution">
    <text evidence="2">The sequence shown here is derived from an EMBL/GenBank/DDBJ whole genome shotgun (WGS) entry which is preliminary data.</text>
</comment>
<dbReference type="Pfam" id="PF25398">
    <property type="entry name" value="CUX1_N"/>
    <property type="match status" value="1"/>
</dbReference>
<protein>
    <recommendedName>
        <fullName evidence="1">Cux N-terminal domain-containing protein</fullName>
    </recommendedName>
</protein>